<dbReference type="Pfam" id="PF03350">
    <property type="entry name" value="UPF0114"/>
    <property type="match status" value="1"/>
</dbReference>
<dbReference type="AlphaFoldDB" id="A0A402ATI6"/>
<keyword evidence="1" id="KW-1133">Transmembrane helix</keyword>
<evidence type="ECO:0008006" key="4">
    <source>
        <dbReference type="Google" id="ProtNLM"/>
    </source>
</evidence>
<dbReference type="EMBL" id="BIFS01000002">
    <property type="protein sequence ID" value="GCE22379.1"/>
    <property type="molecule type" value="Genomic_DNA"/>
</dbReference>
<dbReference type="RefSeq" id="WP_126555113.1">
    <property type="nucleotide sequence ID" value="NZ_BIFS01000002.1"/>
</dbReference>
<keyword evidence="3" id="KW-1185">Reference proteome</keyword>
<proteinExistence type="predicted"/>
<accession>A0A402ATI6</accession>
<feature type="transmembrane region" description="Helical" evidence="1">
    <location>
        <begin position="132"/>
        <end position="150"/>
    </location>
</feature>
<dbReference type="InterPro" id="IPR005134">
    <property type="entry name" value="UPF0114"/>
</dbReference>
<feature type="transmembrane region" description="Helical" evidence="1">
    <location>
        <begin position="56"/>
        <end position="84"/>
    </location>
</feature>
<name>A0A402ATI6_9CHLR</name>
<evidence type="ECO:0000256" key="1">
    <source>
        <dbReference type="SAM" id="Phobius"/>
    </source>
</evidence>
<sequence length="172" mass="18561">MLRRVLAGSRYLILLAVAGSLLASIILLLYGTITIVKLAIELAIHPIFTTEDAKPLSVACIEVIDLFLLATVLYIVALGLYELFIGSDLPTFPWLVIETLDDLKVKLIGVIIVLLAVTFLAYVVEWKGSNNILPLGVGIGLILFALGFILSKVDTNHSPEEPGPLHEANGDS</sequence>
<gene>
    <name evidence="2" type="ORF">KDK_61790</name>
</gene>
<dbReference type="Proteomes" id="UP000287188">
    <property type="component" value="Unassembled WGS sequence"/>
</dbReference>
<dbReference type="OrthoDB" id="511404at2"/>
<protein>
    <recommendedName>
        <fullName evidence="4">YqhA family protein</fullName>
    </recommendedName>
</protein>
<reference evidence="3" key="1">
    <citation type="submission" date="2018-12" db="EMBL/GenBank/DDBJ databases">
        <title>Tengunoibacter tsumagoiensis gen. nov., sp. nov., Dictyobacter kobayashii sp. nov., D. alpinus sp. nov., and D. joshuensis sp. nov. and description of Dictyobacteraceae fam. nov. within the order Ktedonobacterales isolated from Tengu-no-mugimeshi.</title>
        <authorList>
            <person name="Wang C.M."/>
            <person name="Zheng Y."/>
            <person name="Sakai Y."/>
            <person name="Toyoda A."/>
            <person name="Minakuchi Y."/>
            <person name="Abe K."/>
            <person name="Yokota A."/>
            <person name="Yabe S."/>
        </authorList>
    </citation>
    <scope>NUCLEOTIDE SEQUENCE [LARGE SCALE GENOMIC DNA]</scope>
    <source>
        <strain evidence="3">Uno11</strain>
    </source>
</reference>
<comment type="caution">
    <text evidence="2">The sequence shown here is derived from an EMBL/GenBank/DDBJ whole genome shotgun (WGS) entry which is preliminary data.</text>
</comment>
<keyword evidence="1" id="KW-0472">Membrane</keyword>
<dbReference type="PANTHER" id="PTHR31721">
    <property type="entry name" value="OS06G0710300 PROTEIN"/>
    <property type="match status" value="1"/>
</dbReference>
<evidence type="ECO:0000313" key="3">
    <source>
        <dbReference type="Proteomes" id="UP000287188"/>
    </source>
</evidence>
<keyword evidence="1" id="KW-0812">Transmembrane</keyword>
<feature type="transmembrane region" description="Helical" evidence="1">
    <location>
        <begin position="105"/>
        <end position="126"/>
    </location>
</feature>
<dbReference type="PANTHER" id="PTHR31721:SF4">
    <property type="entry name" value="OS06G0710300 PROTEIN"/>
    <property type="match status" value="1"/>
</dbReference>
<feature type="transmembrane region" description="Helical" evidence="1">
    <location>
        <begin position="12"/>
        <end position="36"/>
    </location>
</feature>
<dbReference type="PIRSF" id="PIRSF026509">
    <property type="entry name" value="UCP026509"/>
    <property type="match status" value="1"/>
</dbReference>
<evidence type="ECO:0000313" key="2">
    <source>
        <dbReference type="EMBL" id="GCE22379.1"/>
    </source>
</evidence>
<organism evidence="2 3">
    <name type="scientific">Dictyobacter kobayashii</name>
    <dbReference type="NCBI Taxonomy" id="2014872"/>
    <lineage>
        <taxon>Bacteria</taxon>
        <taxon>Bacillati</taxon>
        <taxon>Chloroflexota</taxon>
        <taxon>Ktedonobacteria</taxon>
        <taxon>Ktedonobacterales</taxon>
        <taxon>Dictyobacteraceae</taxon>
        <taxon>Dictyobacter</taxon>
    </lineage>
</organism>